<protein>
    <submittedName>
        <fullName evidence="2">Haloalkane dehalogenase</fullName>
        <ecNumber evidence="2">3.8.1.5</ecNumber>
    </submittedName>
</protein>
<dbReference type="InterPro" id="IPR029058">
    <property type="entry name" value="AB_hydrolase_fold"/>
</dbReference>
<dbReference type="NCBIfam" id="NF002938">
    <property type="entry name" value="PRK03592.1"/>
    <property type="match status" value="1"/>
</dbReference>
<dbReference type="EMBL" id="CP027750">
    <property type="protein sequence ID" value="AZE31609.1"/>
    <property type="molecule type" value="Genomic_DNA"/>
</dbReference>
<dbReference type="SUPFAM" id="SSF53474">
    <property type="entry name" value="alpha/beta-Hydrolases"/>
    <property type="match status" value="1"/>
</dbReference>
<evidence type="ECO:0000313" key="2">
    <source>
        <dbReference type="EMBL" id="AZE31609.1"/>
    </source>
</evidence>
<dbReference type="GO" id="GO:0018786">
    <property type="term" value="F:haloalkane dehalogenase activity"/>
    <property type="evidence" value="ECO:0007669"/>
    <property type="project" value="UniProtKB-EC"/>
</dbReference>
<evidence type="ECO:0000313" key="3">
    <source>
        <dbReference type="Proteomes" id="UP000280455"/>
    </source>
</evidence>
<dbReference type="Pfam" id="PF00561">
    <property type="entry name" value="Abhydrolase_1"/>
    <property type="match status" value="1"/>
</dbReference>
<evidence type="ECO:0000259" key="1">
    <source>
        <dbReference type="Pfam" id="PF00561"/>
    </source>
</evidence>
<accession>A0AAD1E919</accession>
<keyword evidence="2" id="KW-0378">Hydrolase</keyword>
<sequence length="300" mass="33453">MPFLTADNLPEYGDPHPRRRVPVLDTDMSYVDVGAGDPIVFLHGNPTWSYLWRNIIPHALPHGRCLAPDLVGMGLSGKSPTRAYRFEDHARYLDAWFDAMGLTGNVVLVTDDWGTALGAHWANRNRDRVQALVYMEGVVFPGSWEDHAGAGKDIFKALRSEKGEQMVLEENFFIEGILPRTTLRTLSVDEMDAYRAPFATREDRWPTLAWPRELPIDGEPANVVKIVEASGTWLATDVLPKLLIVGEPGAVLTGRALAYARTWANQREVSVPGIHSLQEDSPSEIGQALSLFLRELRPMT</sequence>
<feature type="domain" description="AB hydrolase-1" evidence="1">
    <location>
        <begin position="38"/>
        <end position="147"/>
    </location>
</feature>
<dbReference type="PANTHER" id="PTHR43329">
    <property type="entry name" value="EPOXIDE HYDROLASE"/>
    <property type="match status" value="1"/>
</dbReference>
<organism evidence="2 3">
    <name type="scientific">Pseudomonas chlororaphis subsp. aureofaciens</name>
    <dbReference type="NCBI Taxonomy" id="587851"/>
    <lineage>
        <taxon>Bacteria</taxon>
        <taxon>Pseudomonadati</taxon>
        <taxon>Pseudomonadota</taxon>
        <taxon>Gammaproteobacteria</taxon>
        <taxon>Pseudomonadales</taxon>
        <taxon>Pseudomonadaceae</taxon>
        <taxon>Pseudomonas</taxon>
    </lineage>
</organism>
<name>A0AAD1E919_9PSED</name>
<dbReference type="AlphaFoldDB" id="A0AAD1E919"/>
<dbReference type="EC" id="3.8.1.5" evidence="2"/>
<reference evidence="2 3" key="1">
    <citation type="submission" date="2018-03" db="EMBL/GenBank/DDBJ databases">
        <title>Diversity of phytobeneficial traits revealed by whole-genome analysis of worldwide-isolated phenazine-producing Pseudomonas spp.</title>
        <authorList>
            <person name="Biessy A."/>
            <person name="Novinscak A."/>
            <person name="Blom J."/>
            <person name="Leger G."/>
            <person name="Thomashow L.S."/>
            <person name="Cazorla F.M."/>
            <person name="Josic D."/>
            <person name="Filion M."/>
        </authorList>
    </citation>
    <scope>NUCLEOTIDE SEQUENCE [LARGE SCALE GENOMIC DNA]</scope>
    <source>
        <strain evidence="2 3">ChPhzS24</strain>
    </source>
</reference>
<dbReference type="Gene3D" id="3.40.50.1820">
    <property type="entry name" value="alpha/beta hydrolase"/>
    <property type="match status" value="1"/>
</dbReference>
<gene>
    <name evidence="2" type="ORF">C4K07_4846</name>
</gene>
<proteinExistence type="predicted"/>
<dbReference type="RefSeq" id="WP_124302049.1">
    <property type="nucleotide sequence ID" value="NZ_CP027750.1"/>
</dbReference>
<dbReference type="InterPro" id="IPR000073">
    <property type="entry name" value="AB_hydrolase_1"/>
</dbReference>
<dbReference type="Proteomes" id="UP000280455">
    <property type="component" value="Chromosome"/>
</dbReference>